<keyword evidence="2" id="KW-0808">Transferase</keyword>
<dbReference type="InterPro" id="IPR002201">
    <property type="entry name" value="Glyco_trans_9"/>
</dbReference>
<evidence type="ECO:0000256" key="2">
    <source>
        <dbReference type="ARBA" id="ARBA00022679"/>
    </source>
</evidence>
<proteinExistence type="predicted"/>
<dbReference type="Proteomes" id="UP001620460">
    <property type="component" value="Unassembled WGS sequence"/>
</dbReference>
<dbReference type="EMBL" id="JADIKM010000003">
    <property type="protein sequence ID" value="MFK2904912.1"/>
    <property type="molecule type" value="Genomic_DNA"/>
</dbReference>
<dbReference type="InterPro" id="IPR051199">
    <property type="entry name" value="LPS_LOS_Heptosyltrfase"/>
</dbReference>
<keyword evidence="1" id="KW-0328">Glycosyltransferase</keyword>
<gene>
    <name evidence="3" type="ORF">ISP17_13195</name>
</gene>
<dbReference type="PANTHER" id="PTHR30160">
    <property type="entry name" value="TETRAACYLDISACCHARIDE 4'-KINASE-RELATED"/>
    <property type="match status" value="1"/>
</dbReference>
<keyword evidence="4" id="KW-1185">Reference proteome</keyword>
<accession>A0ABW8JYS3</accession>
<organism evidence="3 4">
    <name type="scientific">Dyella ginsengisoli</name>
    <dbReference type="NCBI Taxonomy" id="363848"/>
    <lineage>
        <taxon>Bacteria</taxon>
        <taxon>Pseudomonadati</taxon>
        <taxon>Pseudomonadota</taxon>
        <taxon>Gammaproteobacteria</taxon>
        <taxon>Lysobacterales</taxon>
        <taxon>Rhodanobacteraceae</taxon>
        <taxon>Dyella</taxon>
    </lineage>
</organism>
<dbReference type="SUPFAM" id="SSF53756">
    <property type="entry name" value="UDP-Glycosyltransferase/glycogen phosphorylase"/>
    <property type="match status" value="1"/>
</dbReference>
<evidence type="ECO:0000313" key="3">
    <source>
        <dbReference type="EMBL" id="MFK2904912.1"/>
    </source>
</evidence>
<dbReference type="Gene3D" id="3.40.50.2000">
    <property type="entry name" value="Glycogen Phosphorylase B"/>
    <property type="match status" value="1"/>
</dbReference>
<evidence type="ECO:0000256" key="1">
    <source>
        <dbReference type="ARBA" id="ARBA00022676"/>
    </source>
</evidence>
<protein>
    <submittedName>
        <fullName evidence="3">Glycosyltransferase family 9 protein</fullName>
    </submittedName>
</protein>
<reference evidence="3 4" key="1">
    <citation type="submission" date="2020-10" db="EMBL/GenBank/DDBJ databases">
        <title>Phylogeny of dyella-like bacteria.</title>
        <authorList>
            <person name="Fu J."/>
        </authorList>
    </citation>
    <scope>NUCLEOTIDE SEQUENCE [LARGE SCALE GENOMIC DNA]</scope>
    <source>
        <strain evidence="3 4">Gsoil3046</strain>
    </source>
</reference>
<comment type="caution">
    <text evidence="3">The sequence shown here is derived from an EMBL/GenBank/DDBJ whole genome shotgun (WGS) entry which is preliminary data.</text>
</comment>
<sequence length="178" mass="19022">MARAAGVESTDLRVRLQFPPMPPTDRPYVVICPHAGAYYKEWSPHRWAPLIANLLGFGLRVYICGAPNRPPIPAPDGAIFFDLDLVGLAGIVAGARAVIGLDSGPLHLADALGVRTIGLFGATHAKTYGPYGASPQLIFAHAHADRCAHTARHIPGGMADLAVEYERITHAITDTQSR</sequence>
<dbReference type="Pfam" id="PF01075">
    <property type="entry name" value="Glyco_transf_9"/>
    <property type="match status" value="1"/>
</dbReference>
<evidence type="ECO:0000313" key="4">
    <source>
        <dbReference type="Proteomes" id="UP001620460"/>
    </source>
</evidence>
<name>A0ABW8JYS3_9GAMM</name>
<dbReference type="PANTHER" id="PTHR30160:SF1">
    <property type="entry name" value="LIPOPOLYSACCHARIDE 1,2-N-ACETYLGLUCOSAMINETRANSFERASE-RELATED"/>
    <property type="match status" value="1"/>
</dbReference>
<dbReference type="CDD" id="cd03789">
    <property type="entry name" value="GT9_LPS_heptosyltransferase"/>
    <property type="match status" value="1"/>
</dbReference>